<protein>
    <recommendedName>
        <fullName evidence="4">Transmembrane protein</fullName>
    </recommendedName>
</protein>
<dbReference type="GO" id="GO:0008270">
    <property type="term" value="F:zinc ion binding"/>
    <property type="evidence" value="ECO:0007669"/>
    <property type="project" value="TreeGrafter"/>
</dbReference>
<evidence type="ECO:0000256" key="1">
    <source>
        <dbReference type="SAM" id="Phobius"/>
    </source>
</evidence>
<sequence>MNRFIRYIAQMDVFGVPIHLLTKGKDSKFQSIIGGLTTLILGSTSFIYFLYIIILWTSNQIPSTTISKQLTLGYAEFELPTASIQLALQDFSSDVDPFRKENNIITPLIFVISNTTIVDEPVPIYSSEDSKYKILAKNGTLILNDGSDEYESLQNNTQFFLVLARCSSTITKDGSYCAEESIIDNYLQKFHGLLILTVKLNQLNQITRDLEVFEKSYYTALDYSRPIYSQIMLKQQETVIDDGILLSNNKQYIFLNNFEMTNQQIDNSFPSQVVNALSEAEYDFSSAGCYLFRIDNISIQENITMPKLGQVLAQIGSIVQLIFFIKYCVYYYNNYLLENELHHDIITMYYPQFKDCKLNFLNLFKVNEKQINKFQLIDNLDEKYRHLLQKAKEKCRLDNILYEISRIQFFLQQQFGDQILYQSHQLGGKLINNQLDLLSNKESNTQSVKPVESIEVDYEPLELLLKQY</sequence>
<feature type="transmembrane region" description="Helical" evidence="1">
    <location>
        <begin position="32"/>
        <end position="56"/>
    </location>
</feature>
<keyword evidence="1" id="KW-0812">Transmembrane</keyword>
<dbReference type="PANTHER" id="PTHR12621:SF7">
    <property type="entry name" value="CYSTEINE AND HISTIDINE-RICH DOMAIN-CONTAINING PROTEIN 1"/>
    <property type="match status" value="1"/>
</dbReference>
<dbReference type="EMBL" id="CAJJDP010000093">
    <property type="protein sequence ID" value="CAD8189307.1"/>
    <property type="molecule type" value="Genomic_DNA"/>
</dbReference>
<comment type="caution">
    <text evidence="2">The sequence shown here is derived from an EMBL/GenBank/DDBJ whole genome shotgun (WGS) entry which is preliminary data.</text>
</comment>
<evidence type="ECO:0008006" key="4">
    <source>
        <dbReference type="Google" id="ProtNLM"/>
    </source>
</evidence>
<dbReference type="OrthoDB" id="317271at2759"/>
<dbReference type="OMA" id="QENITMP"/>
<dbReference type="Proteomes" id="UP000683925">
    <property type="component" value="Unassembled WGS sequence"/>
</dbReference>
<dbReference type="PANTHER" id="PTHR12621">
    <property type="entry name" value="CYSTEINE AND HISTIDINE-RICH DOMAIN CHORD -CONTAINING PROTEIN"/>
    <property type="match status" value="1"/>
</dbReference>
<dbReference type="AlphaFoldDB" id="A0A8S1WKU7"/>
<keyword evidence="1" id="KW-0472">Membrane</keyword>
<reference evidence="2" key="1">
    <citation type="submission" date="2021-01" db="EMBL/GenBank/DDBJ databases">
        <authorList>
            <consortium name="Genoscope - CEA"/>
            <person name="William W."/>
        </authorList>
    </citation>
    <scope>NUCLEOTIDE SEQUENCE</scope>
</reference>
<keyword evidence="3" id="KW-1185">Reference proteome</keyword>
<gene>
    <name evidence="2" type="ORF">POCTA_138.1.T0940210</name>
</gene>
<name>A0A8S1WKU7_PAROT</name>
<evidence type="ECO:0000313" key="2">
    <source>
        <dbReference type="EMBL" id="CAD8189307.1"/>
    </source>
</evidence>
<organism evidence="2 3">
    <name type="scientific">Paramecium octaurelia</name>
    <dbReference type="NCBI Taxonomy" id="43137"/>
    <lineage>
        <taxon>Eukaryota</taxon>
        <taxon>Sar</taxon>
        <taxon>Alveolata</taxon>
        <taxon>Ciliophora</taxon>
        <taxon>Intramacronucleata</taxon>
        <taxon>Oligohymenophorea</taxon>
        <taxon>Peniculida</taxon>
        <taxon>Parameciidae</taxon>
        <taxon>Paramecium</taxon>
    </lineage>
</organism>
<accession>A0A8S1WKU7</accession>
<keyword evidence="1" id="KW-1133">Transmembrane helix</keyword>
<evidence type="ECO:0000313" key="3">
    <source>
        <dbReference type="Proteomes" id="UP000683925"/>
    </source>
</evidence>
<proteinExistence type="predicted"/>